<keyword evidence="9" id="KW-1133">Transmembrane helix</keyword>
<dbReference type="Pfam" id="PF02485">
    <property type="entry name" value="Branch"/>
    <property type="match status" value="1"/>
</dbReference>
<evidence type="ECO:0000256" key="12">
    <source>
        <dbReference type="ARBA" id="ARBA00023157"/>
    </source>
</evidence>
<evidence type="ECO:0000256" key="7">
    <source>
        <dbReference type="ARBA" id="ARBA00022824"/>
    </source>
</evidence>
<evidence type="ECO:0000256" key="5">
    <source>
        <dbReference type="ARBA" id="ARBA00022692"/>
    </source>
</evidence>
<evidence type="ECO:0000313" key="15">
    <source>
        <dbReference type="EMBL" id="OGY12133.1"/>
    </source>
</evidence>
<protein>
    <recommendedName>
        <fullName evidence="14">Peptide O-xylosyltransferase</fullName>
    </recommendedName>
</protein>
<keyword evidence="6" id="KW-0479">Metal-binding</keyword>
<dbReference type="GO" id="GO:0046872">
    <property type="term" value="F:metal ion binding"/>
    <property type="evidence" value="ECO:0007669"/>
    <property type="project" value="UniProtKB-KW"/>
</dbReference>
<gene>
    <name evidence="15" type="ORF">A3D26_04045</name>
</gene>
<reference evidence="15 16" key="1">
    <citation type="journal article" date="2016" name="Nat. Commun.">
        <title>Thousands of microbial genomes shed light on interconnected biogeochemical processes in an aquifer system.</title>
        <authorList>
            <person name="Anantharaman K."/>
            <person name="Brown C.T."/>
            <person name="Hug L.A."/>
            <person name="Sharon I."/>
            <person name="Castelle C.J."/>
            <person name="Probst A.J."/>
            <person name="Thomas B.C."/>
            <person name="Singh A."/>
            <person name="Wilkins M.J."/>
            <person name="Karaoz U."/>
            <person name="Brodie E.L."/>
            <person name="Williams K.H."/>
            <person name="Hubbard S.S."/>
            <person name="Banfield J.F."/>
        </authorList>
    </citation>
    <scope>NUCLEOTIDE SEQUENCE [LARGE SCALE GENOMIC DNA]</scope>
</reference>
<evidence type="ECO:0000256" key="14">
    <source>
        <dbReference type="ARBA" id="ARBA00042865"/>
    </source>
</evidence>
<dbReference type="GO" id="GO:0016020">
    <property type="term" value="C:membrane"/>
    <property type="evidence" value="ECO:0007669"/>
    <property type="project" value="InterPro"/>
</dbReference>
<keyword evidence="7" id="KW-0256">Endoplasmic reticulum</keyword>
<dbReference type="PANTHER" id="PTHR46025">
    <property type="entry name" value="XYLOSYLTRANSFERASE OXT"/>
    <property type="match status" value="1"/>
</dbReference>
<comment type="caution">
    <text evidence="15">The sequence shown here is derived from an EMBL/GenBank/DDBJ whole genome shotgun (WGS) entry which is preliminary data.</text>
</comment>
<keyword evidence="13" id="KW-0325">Glycoprotein</keyword>
<dbReference type="STRING" id="1797516.A3D26_04045"/>
<keyword evidence="12" id="KW-1015">Disulfide bond</keyword>
<dbReference type="Proteomes" id="UP000178319">
    <property type="component" value="Unassembled WGS sequence"/>
</dbReference>
<dbReference type="GO" id="GO:0030158">
    <property type="term" value="F:protein xylosyltransferase activity"/>
    <property type="evidence" value="ECO:0007669"/>
    <property type="project" value="InterPro"/>
</dbReference>
<evidence type="ECO:0000256" key="6">
    <source>
        <dbReference type="ARBA" id="ARBA00022723"/>
    </source>
</evidence>
<keyword evidence="3" id="KW-0328">Glycosyltransferase</keyword>
<evidence type="ECO:0000256" key="2">
    <source>
        <dbReference type="ARBA" id="ARBA00004648"/>
    </source>
</evidence>
<keyword evidence="11" id="KW-0472">Membrane</keyword>
<sequence length="324" mass="37620">MIAYFILVHRYPNQFKRLFRAIYSSENYYLVHVDKRAGTVLLAEITDFLVDFPNSHILKSQSVVWGGYSMVEAELRGIKELLRINSKWDFFINLSGQDFPLKSQPFIKNFLKQNKGKSFMLVLDQKIERPNTLNRINNYFVESKEGFVGTPFRRAFLPNVVPYIGGQWKILTRECCEFICSDRKVAKFRKFYKHTLIPDEGFFQTVLMNTDYPGEIVSDDKRAIIWIPDPSVKLPIRVRDTSSLVASGQIKLRPKTFTVKDSSFLFRSKALFARKFDETVDFKIFDALENSFKRRTKPRTRVSTSAVTFGDVSLPVAQFLGRPN</sequence>
<evidence type="ECO:0000256" key="4">
    <source>
        <dbReference type="ARBA" id="ARBA00022679"/>
    </source>
</evidence>
<dbReference type="GO" id="GO:0050650">
    <property type="term" value="P:chondroitin sulfate proteoglycan biosynthetic process"/>
    <property type="evidence" value="ECO:0007669"/>
    <property type="project" value="TreeGrafter"/>
</dbReference>
<proteinExistence type="predicted"/>
<dbReference type="PANTHER" id="PTHR46025:SF3">
    <property type="entry name" value="XYLOSYLTRANSFERASE OXT"/>
    <property type="match status" value="1"/>
</dbReference>
<evidence type="ECO:0000256" key="8">
    <source>
        <dbReference type="ARBA" id="ARBA00022968"/>
    </source>
</evidence>
<keyword evidence="8" id="KW-0735">Signal-anchor</keyword>
<evidence type="ECO:0000256" key="11">
    <source>
        <dbReference type="ARBA" id="ARBA00023136"/>
    </source>
</evidence>
<evidence type="ECO:0000256" key="10">
    <source>
        <dbReference type="ARBA" id="ARBA00023034"/>
    </source>
</evidence>
<dbReference type="EMBL" id="MHBZ01000006">
    <property type="protein sequence ID" value="OGY12133.1"/>
    <property type="molecule type" value="Genomic_DNA"/>
</dbReference>
<dbReference type="InterPro" id="IPR043538">
    <property type="entry name" value="XYLT"/>
</dbReference>
<evidence type="ECO:0000313" key="16">
    <source>
        <dbReference type="Proteomes" id="UP000178319"/>
    </source>
</evidence>
<keyword evidence="5" id="KW-0812">Transmembrane</keyword>
<organism evidence="15 16">
    <name type="scientific">Candidatus Blackburnbacteria bacterium RIFCSPHIGHO2_02_FULL_44_20</name>
    <dbReference type="NCBI Taxonomy" id="1797516"/>
    <lineage>
        <taxon>Bacteria</taxon>
        <taxon>Candidatus Blackburniibacteriota</taxon>
    </lineage>
</organism>
<evidence type="ECO:0000256" key="9">
    <source>
        <dbReference type="ARBA" id="ARBA00022989"/>
    </source>
</evidence>
<keyword evidence="10" id="KW-0333">Golgi apparatus</keyword>
<accession>A0A1G1V9U1</accession>
<comment type="subcellular location">
    <subcellularLocation>
        <location evidence="2">Endoplasmic reticulum membrane</location>
        <topology evidence="2">Single-pass type II membrane protein</topology>
    </subcellularLocation>
    <subcellularLocation>
        <location evidence="1">Golgi apparatus membrane</location>
        <topology evidence="1">Single-pass type II membrane protein</topology>
    </subcellularLocation>
</comment>
<evidence type="ECO:0000256" key="13">
    <source>
        <dbReference type="ARBA" id="ARBA00023180"/>
    </source>
</evidence>
<evidence type="ECO:0000256" key="1">
    <source>
        <dbReference type="ARBA" id="ARBA00004323"/>
    </source>
</evidence>
<evidence type="ECO:0000256" key="3">
    <source>
        <dbReference type="ARBA" id="ARBA00022676"/>
    </source>
</evidence>
<dbReference type="AlphaFoldDB" id="A0A1G1V9U1"/>
<keyword evidence="4 15" id="KW-0808">Transferase</keyword>
<name>A0A1G1V9U1_9BACT</name>
<dbReference type="GO" id="GO:0015012">
    <property type="term" value="P:heparan sulfate proteoglycan biosynthetic process"/>
    <property type="evidence" value="ECO:0007669"/>
    <property type="project" value="TreeGrafter"/>
</dbReference>
<dbReference type="InterPro" id="IPR003406">
    <property type="entry name" value="Glyco_trans_14"/>
</dbReference>